<name>A0A5N0V0P1_9PSEU</name>
<organism evidence="5 6">
    <name type="scientific">Amycolatopsis acidicola</name>
    <dbReference type="NCBI Taxonomy" id="2596893"/>
    <lineage>
        <taxon>Bacteria</taxon>
        <taxon>Bacillati</taxon>
        <taxon>Actinomycetota</taxon>
        <taxon>Actinomycetes</taxon>
        <taxon>Pseudonocardiales</taxon>
        <taxon>Pseudonocardiaceae</taxon>
        <taxon>Amycolatopsis</taxon>
    </lineage>
</organism>
<dbReference type="InterPro" id="IPR050204">
    <property type="entry name" value="AraC_XylS_family_regulators"/>
</dbReference>
<dbReference type="InterPro" id="IPR018060">
    <property type="entry name" value="HTH_AraC"/>
</dbReference>
<dbReference type="Gene3D" id="1.10.10.60">
    <property type="entry name" value="Homeodomain-like"/>
    <property type="match status" value="1"/>
</dbReference>
<dbReference type="EMBL" id="VMNW02000039">
    <property type="protein sequence ID" value="KAA9157765.1"/>
    <property type="molecule type" value="Genomic_DNA"/>
</dbReference>
<keyword evidence="3" id="KW-0804">Transcription</keyword>
<comment type="caution">
    <text evidence="5">The sequence shown here is derived from an EMBL/GenBank/DDBJ whole genome shotgun (WGS) entry which is preliminary data.</text>
</comment>
<evidence type="ECO:0000256" key="3">
    <source>
        <dbReference type="ARBA" id="ARBA00023163"/>
    </source>
</evidence>
<evidence type="ECO:0000256" key="1">
    <source>
        <dbReference type="ARBA" id="ARBA00023015"/>
    </source>
</evidence>
<dbReference type="Proteomes" id="UP000319769">
    <property type="component" value="Unassembled WGS sequence"/>
</dbReference>
<dbReference type="GO" id="GO:0003700">
    <property type="term" value="F:DNA-binding transcription factor activity"/>
    <property type="evidence" value="ECO:0007669"/>
    <property type="project" value="InterPro"/>
</dbReference>
<dbReference type="RefSeq" id="WP_144749033.1">
    <property type="nucleotide sequence ID" value="NZ_VMNW02000039.1"/>
</dbReference>
<dbReference type="Pfam" id="PF14525">
    <property type="entry name" value="AraC_binding_2"/>
    <property type="match status" value="1"/>
</dbReference>
<keyword evidence="1" id="KW-0805">Transcription regulation</keyword>
<accession>A0A5N0V0P1</accession>
<dbReference type="SUPFAM" id="SSF46689">
    <property type="entry name" value="Homeodomain-like"/>
    <property type="match status" value="2"/>
</dbReference>
<protein>
    <submittedName>
        <fullName evidence="5">AraC family transcriptional regulator</fullName>
    </submittedName>
</protein>
<sequence length="320" mass="35109">MGHLDAGGPDRAITDPEEASSVLEAAYAPNSLLLAGRPAWLELRLKTMRLPLADVGAVRIRGDMRLEAPPPRACCVVLRPRRGGVTISTGRETVRVSPGTLAFLPPAPCFRYADWGPDTELTTLRIDNSVVSAHHPLDAEHMLRPEARPLLVDLRQDGARALAWVMCLLAAEIRRPSGMLTSGPVADHVSGLALSSVLSAAGRDTTMPSSARNRILRRALTLADSQPHAVPSMPELAKSAAVSVRMLQEVFRTELHLTPTTYLRQLRLRRAHEELRRGDSSRTTTEAVAHRWGFTNYGRFARLYRTQYGVNPAATLRQDS</sequence>
<dbReference type="InterPro" id="IPR035418">
    <property type="entry name" value="AraC-bd_2"/>
</dbReference>
<keyword evidence="2" id="KW-0238">DNA-binding</keyword>
<dbReference type="OrthoDB" id="5464689at2"/>
<dbReference type="InterPro" id="IPR009057">
    <property type="entry name" value="Homeodomain-like_sf"/>
</dbReference>
<dbReference type="Pfam" id="PF12833">
    <property type="entry name" value="HTH_18"/>
    <property type="match status" value="1"/>
</dbReference>
<dbReference type="PANTHER" id="PTHR46796:SF12">
    <property type="entry name" value="HTH-TYPE DNA-BINDING TRANSCRIPTIONAL ACTIVATOR EUTR"/>
    <property type="match status" value="1"/>
</dbReference>
<reference evidence="5" key="1">
    <citation type="submission" date="2019-09" db="EMBL/GenBank/DDBJ databases">
        <authorList>
            <person name="Teo W.F.A."/>
            <person name="Duangmal K."/>
        </authorList>
    </citation>
    <scope>NUCLEOTIDE SEQUENCE [LARGE SCALE GENOMIC DNA]</scope>
    <source>
        <strain evidence="5">K81G1</strain>
    </source>
</reference>
<evidence type="ECO:0000313" key="6">
    <source>
        <dbReference type="Proteomes" id="UP000319769"/>
    </source>
</evidence>
<evidence type="ECO:0000256" key="2">
    <source>
        <dbReference type="ARBA" id="ARBA00023125"/>
    </source>
</evidence>
<dbReference type="AlphaFoldDB" id="A0A5N0V0P1"/>
<dbReference type="SMART" id="SM00342">
    <property type="entry name" value="HTH_ARAC"/>
    <property type="match status" value="1"/>
</dbReference>
<dbReference type="PANTHER" id="PTHR46796">
    <property type="entry name" value="HTH-TYPE TRANSCRIPTIONAL ACTIVATOR RHAS-RELATED"/>
    <property type="match status" value="1"/>
</dbReference>
<evidence type="ECO:0000259" key="4">
    <source>
        <dbReference type="PROSITE" id="PS01124"/>
    </source>
</evidence>
<gene>
    <name evidence="5" type="ORF">FPZ12_024305</name>
</gene>
<keyword evidence="6" id="KW-1185">Reference proteome</keyword>
<dbReference type="GO" id="GO:0043565">
    <property type="term" value="F:sequence-specific DNA binding"/>
    <property type="evidence" value="ECO:0007669"/>
    <property type="project" value="InterPro"/>
</dbReference>
<feature type="domain" description="HTH araC/xylS-type" evidence="4">
    <location>
        <begin position="217"/>
        <end position="318"/>
    </location>
</feature>
<dbReference type="PROSITE" id="PS01124">
    <property type="entry name" value="HTH_ARAC_FAMILY_2"/>
    <property type="match status" value="1"/>
</dbReference>
<evidence type="ECO:0000313" key="5">
    <source>
        <dbReference type="EMBL" id="KAA9157765.1"/>
    </source>
</evidence>
<proteinExistence type="predicted"/>